<dbReference type="KEGG" id="ahb:bsdtb5_06420"/>
<evidence type="ECO:0000256" key="1">
    <source>
        <dbReference type="SAM" id="MobiDB-lite"/>
    </source>
</evidence>
<evidence type="ECO:0000256" key="2">
    <source>
        <dbReference type="SAM" id="Phobius"/>
    </source>
</evidence>
<dbReference type="EMBL" id="AP024169">
    <property type="protein sequence ID" value="BCN29347.1"/>
    <property type="molecule type" value="Genomic_DNA"/>
</dbReference>
<feature type="domain" description="Peptidase M56" evidence="3">
    <location>
        <begin position="7"/>
        <end position="349"/>
    </location>
</feature>
<protein>
    <recommendedName>
        <fullName evidence="3">Peptidase M56 domain-containing protein</fullName>
    </recommendedName>
</protein>
<feature type="compositionally biased region" description="Low complexity" evidence="1">
    <location>
        <begin position="400"/>
        <end position="412"/>
    </location>
</feature>
<dbReference type="RefSeq" id="WP_271714629.1">
    <property type="nucleotide sequence ID" value="NZ_AP024169.1"/>
</dbReference>
<evidence type="ECO:0000313" key="4">
    <source>
        <dbReference type="EMBL" id="BCN29347.1"/>
    </source>
</evidence>
<evidence type="ECO:0000313" key="5">
    <source>
        <dbReference type="Proteomes" id="UP000595897"/>
    </source>
</evidence>
<dbReference type="Pfam" id="PF05569">
    <property type="entry name" value="Peptidase_M56"/>
    <property type="match status" value="1"/>
</dbReference>
<dbReference type="PANTHER" id="PTHR34978:SF3">
    <property type="entry name" value="SLR0241 PROTEIN"/>
    <property type="match status" value="1"/>
</dbReference>
<feature type="compositionally biased region" description="Polar residues" evidence="1">
    <location>
        <begin position="413"/>
        <end position="436"/>
    </location>
</feature>
<feature type="transmembrane region" description="Helical" evidence="2">
    <location>
        <begin position="6"/>
        <end position="25"/>
    </location>
</feature>
<proteinExistence type="predicted"/>
<dbReference type="InterPro" id="IPR052173">
    <property type="entry name" value="Beta-lactam_resp_regulator"/>
</dbReference>
<name>A0A7R7IBB0_9FIRM</name>
<keyword evidence="2" id="KW-0472">Membrane</keyword>
<feature type="transmembrane region" description="Helical" evidence="2">
    <location>
        <begin position="360"/>
        <end position="382"/>
    </location>
</feature>
<gene>
    <name evidence="4" type="ORF">bsdtb5_06420</name>
</gene>
<dbReference type="AlphaFoldDB" id="A0A7R7IBB0"/>
<organism evidence="4 5">
    <name type="scientific">Anaeromicropila herbilytica</name>
    <dbReference type="NCBI Taxonomy" id="2785025"/>
    <lineage>
        <taxon>Bacteria</taxon>
        <taxon>Bacillati</taxon>
        <taxon>Bacillota</taxon>
        <taxon>Clostridia</taxon>
        <taxon>Lachnospirales</taxon>
        <taxon>Lachnospiraceae</taxon>
        <taxon>Anaeromicropila</taxon>
    </lineage>
</organism>
<accession>A0A7R7IBB0</accession>
<feature type="compositionally biased region" description="Low complexity" evidence="1">
    <location>
        <begin position="437"/>
        <end position="453"/>
    </location>
</feature>
<feature type="transmembrane region" description="Helical" evidence="2">
    <location>
        <begin position="153"/>
        <end position="172"/>
    </location>
</feature>
<evidence type="ECO:0000259" key="3">
    <source>
        <dbReference type="Pfam" id="PF05569"/>
    </source>
</evidence>
<keyword evidence="2" id="KW-1133">Transmembrane helix</keyword>
<feature type="region of interest" description="Disordered" evidence="1">
    <location>
        <begin position="390"/>
        <end position="458"/>
    </location>
</feature>
<dbReference type="InterPro" id="IPR008756">
    <property type="entry name" value="Peptidase_M56"/>
</dbReference>
<sequence length="683" mass="76428">MIDVFKTILAMSLSGAALIVILYLLRPLANHTFSKAWQYYIWLIVCVRLIIPFSPDFGALNTVFQNTHKVESTTSSNASLGTNTYKEGIQEGVDSKADSNGAITGKNQLTKDDVNTTIRDSKDTNLSKQVSNDTLANNINDSTVKGNNEQSFLNLWTIGAFVWLAGVLFLLVRKAIQYIKFVSFVYKDREPVVNQTVLASYTKVGIDLKIKKKPRIYRDGKIGSPMLIGIVKPSIYLPDHTLGMDEESLNYILRHELIHYKRYDYLYKWFCEFILITHWFNPFVYLMSRRINEECEISCDEAVVRDLGKEEKFIYGNILLKAAQNNNYSRSVLSTTLCEDKKGLQKRLGTVAHAKRKSNIIIICSTCTAFIICLVAIFLGTYSMHEKLEGKSNQKETQVSTNSTNNSSNTNNKDSNIVETVNTDDNVAVNSNDKGTNNSGKSNRNVNSNSSENTDTKKDHIVKSDISVKYVKASVGMGNITLKYNTKNEYDITANYETSGKLKYQDIIKKLIKKAELTTDVSGNELEISIRTKDTKKDIWNYINEKYNNKNLNFSANLTILIPKNMQKIDLDTSMGNINVKDIGGEVTLDTSMGNIYAKNINFTGKSEMDTSMGNIYCTVSKDISEESNVSLDSSMGNIVINSNSLKSDKKDGSDFLSDSMKVVINGLCNIDASTSMGDISLK</sequence>
<dbReference type="Proteomes" id="UP000595897">
    <property type="component" value="Chromosome"/>
</dbReference>
<reference evidence="4 5" key="1">
    <citation type="submission" date="2020-11" db="EMBL/GenBank/DDBJ databases">
        <title>Draft genome sequencing of a Lachnospiraceae strain isolated from anoxic soil subjected to BSD treatment.</title>
        <authorList>
            <person name="Uek A."/>
            <person name="Tonouchi A."/>
        </authorList>
    </citation>
    <scope>NUCLEOTIDE SEQUENCE [LARGE SCALE GENOMIC DNA]</scope>
    <source>
        <strain evidence="4 5">TB5</strain>
    </source>
</reference>
<keyword evidence="5" id="KW-1185">Reference proteome</keyword>
<dbReference type="PANTHER" id="PTHR34978">
    <property type="entry name" value="POSSIBLE SENSOR-TRANSDUCER PROTEIN BLAR"/>
    <property type="match status" value="1"/>
</dbReference>
<keyword evidence="2" id="KW-0812">Transmembrane</keyword>
<dbReference type="CDD" id="cd07341">
    <property type="entry name" value="M56_BlaR1_MecR1_like"/>
    <property type="match status" value="1"/>
</dbReference>